<name>A0A1Z4BVB2_9GAMM</name>
<dbReference type="EMBL" id="CP022129">
    <property type="protein sequence ID" value="ASF45257.1"/>
    <property type="molecule type" value="Genomic_DNA"/>
</dbReference>
<gene>
    <name evidence="1" type="ORF">CEK71_03805</name>
</gene>
<dbReference type="InterPro" id="IPR025528">
    <property type="entry name" value="BrnA_antitoxin"/>
</dbReference>
<evidence type="ECO:0000313" key="2">
    <source>
        <dbReference type="Proteomes" id="UP000197019"/>
    </source>
</evidence>
<dbReference type="Pfam" id="PF14384">
    <property type="entry name" value="BrnA_antitoxin"/>
    <property type="match status" value="1"/>
</dbReference>
<protein>
    <recommendedName>
        <fullName evidence="3">BrnA antitoxin family protein</fullName>
    </recommendedName>
</protein>
<proteinExistence type="predicted"/>
<keyword evidence="2" id="KW-1185">Reference proteome</keyword>
<evidence type="ECO:0008006" key="3">
    <source>
        <dbReference type="Google" id="ProtNLM"/>
    </source>
</evidence>
<accession>A0A1Z4BVB2</accession>
<reference evidence="1 2" key="1">
    <citation type="submission" date="2017-06" db="EMBL/GenBank/DDBJ databases">
        <title>Genome Sequencing of the methanotroph Methylovulum psychrotolerants str. HV10-M2 isolated from a high-altitude environment.</title>
        <authorList>
            <person name="Mateos-Rivera A."/>
        </authorList>
    </citation>
    <scope>NUCLEOTIDE SEQUENCE [LARGE SCALE GENOMIC DNA]</scope>
    <source>
        <strain evidence="1 2">HV10_M2</strain>
    </source>
</reference>
<organism evidence="1 2">
    <name type="scientific">Methylovulum psychrotolerans</name>
    <dbReference type="NCBI Taxonomy" id="1704499"/>
    <lineage>
        <taxon>Bacteria</taxon>
        <taxon>Pseudomonadati</taxon>
        <taxon>Pseudomonadota</taxon>
        <taxon>Gammaproteobacteria</taxon>
        <taxon>Methylococcales</taxon>
        <taxon>Methylococcaceae</taxon>
        <taxon>Methylovulum</taxon>
    </lineage>
</organism>
<dbReference type="AlphaFoldDB" id="A0A1Z4BVB2"/>
<evidence type="ECO:0000313" key="1">
    <source>
        <dbReference type="EMBL" id="ASF45257.1"/>
    </source>
</evidence>
<sequence length="28" mass="3235">MAAFRATGKGWQTRMNDALKEWLSEHKA</sequence>
<dbReference type="KEGG" id="mpsy:CEK71_03805"/>
<dbReference type="Proteomes" id="UP000197019">
    <property type="component" value="Chromosome"/>
</dbReference>